<organism evidence="4 5">
    <name type="scientific">Tumebacillus permanentifrigoris</name>
    <dbReference type="NCBI Taxonomy" id="378543"/>
    <lineage>
        <taxon>Bacteria</taxon>
        <taxon>Bacillati</taxon>
        <taxon>Bacillota</taxon>
        <taxon>Bacilli</taxon>
        <taxon>Bacillales</taxon>
        <taxon>Alicyclobacillaceae</taxon>
        <taxon>Tumebacillus</taxon>
    </lineage>
</organism>
<dbReference type="InterPro" id="IPR024455">
    <property type="entry name" value="Phage_capsid"/>
</dbReference>
<dbReference type="OrthoDB" id="1937417at2"/>
<dbReference type="AlphaFoldDB" id="A0A316D2Y3"/>
<keyword evidence="2" id="KW-0175">Coiled coil</keyword>
<proteinExistence type="predicted"/>
<comment type="caution">
    <text evidence="4">The sequence shown here is derived from an EMBL/GenBank/DDBJ whole genome shotgun (WGS) entry which is preliminary data.</text>
</comment>
<evidence type="ECO:0000313" key="5">
    <source>
        <dbReference type="Proteomes" id="UP000245634"/>
    </source>
</evidence>
<dbReference type="SUPFAM" id="SSF56563">
    <property type="entry name" value="Major capsid protein gp5"/>
    <property type="match status" value="1"/>
</dbReference>
<evidence type="ECO:0000256" key="1">
    <source>
        <dbReference type="ARBA" id="ARBA00004328"/>
    </source>
</evidence>
<evidence type="ECO:0000259" key="3">
    <source>
        <dbReference type="Pfam" id="PF05065"/>
    </source>
</evidence>
<feature type="domain" description="Phage capsid-like C-terminal" evidence="3">
    <location>
        <begin position="126"/>
        <end position="377"/>
    </location>
</feature>
<evidence type="ECO:0000313" key="4">
    <source>
        <dbReference type="EMBL" id="PWK05307.1"/>
    </source>
</evidence>
<dbReference type="Pfam" id="PF05065">
    <property type="entry name" value="Phage_capsid"/>
    <property type="match status" value="1"/>
</dbReference>
<dbReference type="RefSeq" id="WP_109691176.1">
    <property type="nucleotide sequence ID" value="NZ_QGGL01000024.1"/>
</dbReference>
<sequence length="384" mass="42214">MSTLFTMKENLNIIGAQLTSVSAELRSKAGDPAVKIDDIRTLQGQQKEVEERFNILKAEIEKQESAERSKLRAQNPVTFADSDGQRMIAAKADMIRCAILGREPSEETRNLLGAIPKPNASGGDKFLPSNMSKELITEPLTKNPLREHIGTTVIVGLEMPRISFTLDDDDFITDADTAKEIMSSGDKVSFGRNKFKVKARISDSVLNGTDVDLVNTVENALRSGLAAKEKKTALATAPKPSEDHMSFYSATGGGIKRVAGATLLMAINAAFADLHEDYRENAKVCMRYSDYRAMLNELANGNASFFTAPPEQVLGIPPIWCDGATEPIVGDFNYYHLNYEGEPVYDTDKDVDKGEFLFVLTGWFDQQLKLKSAFRIAEVSASQP</sequence>
<accession>A0A316D2Y3</accession>
<dbReference type="EMBL" id="QGGL01000024">
    <property type="protein sequence ID" value="PWK05307.1"/>
    <property type="molecule type" value="Genomic_DNA"/>
</dbReference>
<evidence type="ECO:0000256" key="2">
    <source>
        <dbReference type="SAM" id="Coils"/>
    </source>
</evidence>
<comment type="subcellular location">
    <subcellularLocation>
        <location evidence="1">Virion</location>
    </subcellularLocation>
</comment>
<feature type="coiled-coil region" evidence="2">
    <location>
        <begin position="39"/>
        <end position="66"/>
    </location>
</feature>
<keyword evidence="5" id="KW-1185">Reference proteome</keyword>
<reference evidence="4 5" key="1">
    <citation type="submission" date="2018-05" db="EMBL/GenBank/DDBJ databases">
        <title>Genomic Encyclopedia of Type Strains, Phase IV (KMG-IV): sequencing the most valuable type-strain genomes for metagenomic binning, comparative biology and taxonomic classification.</title>
        <authorList>
            <person name="Goeker M."/>
        </authorList>
    </citation>
    <scope>NUCLEOTIDE SEQUENCE [LARGE SCALE GENOMIC DNA]</scope>
    <source>
        <strain evidence="4 5">DSM 18773</strain>
    </source>
</reference>
<dbReference type="NCBIfam" id="TIGR01554">
    <property type="entry name" value="major_cap_HK97"/>
    <property type="match status" value="1"/>
</dbReference>
<name>A0A316D2Y3_9BACL</name>
<dbReference type="InterPro" id="IPR054612">
    <property type="entry name" value="Phage_capsid-like_C"/>
</dbReference>
<protein>
    <submittedName>
        <fullName evidence="4">HK97 family phage major capsid protein</fullName>
    </submittedName>
</protein>
<gene>
    <name evidence="4" type="ORF">C7459_12456</name>
</gene>
<dbReference type="Proteomes" id="UP000245634">
    <property type="component" value="Unassembled WGS sequence"/>
</dbReference>